<dbReference type="EMBL" id="BMGI01000002">
    <property type="protein sequence ID" value="GGD32272.1"/>
    <property type="molecule type" value="Genomic_DNA"/>
</dbReference>
<sequence>MRITPSLAVVLLASAASATPYEGNYLPLNYYPNAVSCHDAGKPEGLTWIRGDTLRMIEMPCTLSAPTPVRGMEATLYDALCTYSDGVTQTGGRVMLMQAPGELWVIWDGYIEHWMRCD</sequence>
<name>A0ABQ1QLW2_9RHOB</name>
<dbReference type="Proteomes" id="UP000617355">
    <property type="component" value="Unassembled WGS sequence"/>
</dbReference>
<evidence type="ECO:0000313" key="3">
    <source>
        <dbReference type="Proteomes" id="UP000617355"/>
    </source>
</evidence>
<comment type="caution">
    <text evidence="2">The sequence shown here is derived from an EMBL/GenBank/DDBJ whole genome shotgun (WGS) entry which is preliminary data.</text>
</comment>
<dbReference type="RefSeq" id="WP_188527055.1">
    <property type="nucleotide sequence ID" value="NZ_BMGI01000002.1"/>
</dbReference>
<proteinExistence type="predicted"/>
<reference evidence="3" key="1">
    <citation type="journal article" date="2019" name="Int. J. Syst. Evol. Microbiol.">
        <title>The Global Catalogue of Microorganisms (GCM) 10K type strain sequencing project: providing services to taxonomists for standard genome sequencing and annotation.</title>
        <authorList>
            <consortium name="The Broad Institute Genomics Platform"/>
            <consortium name="The Broad Institute Genome Sequencing Center for Infectious Disease"/>
            <person name="Wu L."/>
            <person name="Ma J."/>
        </authorList>
    </citation>
    <scope>NUCLEOTIDE SEQUENCE [LARGE SCALE GENOMIC DNA]</scope>
    <source>
        <strain evidence="3">CGMCC 1.12922</strain>
    </source>
</reference>
<gene>
    <name evidence="2" type="ORF">GCM10011358_15450</name>
</gene>
<evidence type="ECO:0000313" key="2">
    <source>
        <dbReference type="EMBL" id="GGD32272.1"/>
    </source>
</evidence>
<evidence type="ECO:0000256" key="1">
    <source>
        <dbReference type="SAM" id="SignalP"/>
    </source>
</evidence>
<feature type="signal peptide" evidence="1">
    <location>
        <begin position="1"/>
        <end position="18"/>
    </location>
</feature>
<keyword evidence="1" id="KW-0732">Signal</keyword>
<protein>
    <submittedName>
        <fullName evidence="2">Uncharacterized protein</fullName>
    </submittedName>
</protein>
<keyword evidence="3" id="KW-1185">Reference proteome</keyword>
<accession>A0ABQ1QLW2</accession>
<feature type="chain" id="PRO_5046143488" evidence="1">
    <location>
        <begin position="19"/>
        <end position="118"/>
    </location>
</feature>
<organism evidence="2 3">
    <name type="scientific">Sinisalibacter lacisalsi</name>
    <dbReference type="NCBI Taxonomy" id="1526570"/>
    <lineage>
        <taxon>Bacteria</taxon>
        <taxon>Pseudomonadati</taxon>
        <taxon>Pseudomonadota</taxon>
        <taxon>Alphaproteobacteria</taxon>
        <taxon>Rhodobacterales</taxon>
        <taxon>Roseobacteraceae</taxon>
        <taxon>Sinisalibacter</taxon>
    </lineage>
</organism>